<keyword evidence="2" id="KW-0472">Membrane</keyword>
<feature type="compositionally biased region" description="Pro residues" evidence="1">
    <location>
        <begin position="413"/>
        <end position="423"/>
    </location>
</feature>
<feature type="compositionally biased region" description="Polar residues" evidence="1">
    <location>
        <begin position="373"/>
        <end position="392"/>
    </location>
</feature>
<gene>
    <name evidence="3" type="ORF">PSQ39_19765</name>
</gene>
<name>A0ABT5MKH7_9BURK</name>
<reference evidence="3 4" key="1">
    <citation type="submission" date="2023-02" db="EMBL/GenBank/DDBJ databases">
        <title>Bacterial whole genome sequence for Curvibacter sp. HBC28.</title>
        <authorList>
            <person name="Le V."/>
            <person name="Ko S.-R."/>
            <person name="Ahn C.-Y."/>
            <person name="Oh H.-M."/>
        </authorList>
    </citation>
    <scope>NUCLEOTIDE SEQUENCE [LARGE SCALE GENOMIC DNA]</scope>
    <source>
        <strain evidence="3 4">HBC28</strain>
    </source>
</reference>
<sequence>MTVLVHAMRRNRPAIPAWSGCARCLLGLIHAAVSWLAAAALPAWAALPSEQTQALVKLYQATQGPGWRKQEGWLQGDPCERPWQGVLCNPEGSQVLGLLLPGNHLKGHLPEELTHLSALQHLDLRNNLTLQGSLPRLADWPRLQTLNVSFNQFSGPLPALKNLSQLESLVVSNNLLTGPLPDLVNLASLRNLRVNHNQFSGTLPAWSTPKLRVADLSFNRFSGPLPSLSNLPALDTLVADWNRFSGPLLPLPPNSALRTLTVSGNLLSGPLPPFAQQAQLAVLQLDHNQFKGPLPEFQDLPALTRLNLSYNQLQGVVPALNQLPSLQSLQLEGNQLSGPLPPAPANLTYFRLCPNNTDKAPASQPDPKAVAAANSSTWPSRIQCPSTTLTSQRQHREPAPPQHPVIATDTEPPESPQSLPPAWAPRRQGACLDDVHLMPAIPSAAAGCLHAPAPTAQASAALLDDSMLPPLSEWLMALSGLLALATTLLIWNLRIPETLREAPQRRAGEPAPAQPAHD</sequence>
<dbReference type="RefSeq" id="WP_273929077.1">
    <property type="nucleotide sequence ID" value="NZ_JAQSIO010000010.1"/>
</dbReference>
<dbReference type="PANTHER" id="PTHR48010:SF58">
    <property type="entry name" value="RECEPTOR PROTEIN KINASE-LIKE PROTEIN ZAR1"/>
    <property type="match status" value="1"/>
</dbReference>
<evidence type="ECO:0000256" key="2">
    <source>
        <dbReference type="SAM" id="Phobius"/>
    </source>
</evidence>
<comment type="caution">
    <text evidence="3">The sequence shown here is derived from an EMBL/GenBank/DDBJ whole genome shotgun (WGS) entry which is preliminary data.</text>
</comment>
<keyword evidence="4" id="KW-1185">Reference proteome</keyword>
<dbReference type="Gene3D" id="3.80.10.10">
    <property type="entry name" value="Ribonuclease Inhibitor"/>
    <property type="match status" value="2"/>
</dbReference>
<protein>
    <submittedName>
        <fullName evidence="3">Leucine-rich repeat domain-containing protein</fullName>
    </submittedName>
</protein>
<feature type="region of interest" description="Disordered" evidence="1">
    <location>
        <begin position="358"/>
        <end position="424"/>
    </location>
</feature>
<dbReference type="InterPro" id="IPR001611">
    <property type="entry name" value="Leu-rich_rpt"/>
</dbReference>
<dbReference type="Proteomes" id="UP001528672">
    <property type="component" value="Unassembled WGS sequence"/>
</dbReference>
<dbReference type="PANTHER" id="PTHR48010">
    <property type="entry name" value="OS05G0588300 PROTEIN"/>
    <property type="match status" value="1"/>
</dbReference>
<proteinExistence type="predicted"/>
<evidence type="ECO:0000313" key="4">
    <source>
        <dbReference type="Proteomes" id="UP001528672"/>
    </source>
</evidence>
<dbReference type="Pfam" id="PF13855">
    <property type="entry name" value="LRR_8"/>
    <property type="match status" value="1"/>
</dbReference>
<dbReference type="EMBL" id="JAQSIO010000010">
    <property type="protein sequence ID" value="MDD0816880.1"/>
    <property type="molecule type" value="Genomic_DNA"/>
</dbReference>
<feature type="transmembrane region" description="Helical" evidence="2">
    <location>
        <begin position="474"/>
        <end position="493"/>
    </location>
</feature>
<dbReference type="SMART" id="SM00364">
    <property type="entry name" value="LRR_BAC"/>
    <property type="match status" value="5"/>
</dbReference>
<evidence type="ECO:0000313" key="3">
    <source>
        <dbReference type="EMBL" id="MDD0816880.1"/>
    </source>
</evidence>
<dbReference type="InterPro" id="IPR032675">
    <property type="entry name" value="LRR_dom_sf"/>
</dbReference>
<keyword evidence="2" id="KW-1133">Transmembrane helix</keyword>
<organism evidence="3 4">
    <name type="scientific">Curvibacter microcysteis</name>
    <dbReference type="NCBI Taxonomy" id="3026419"/>
    <lineage>
        <taxon>Bacteria</taxon>
        <taxon>Pseudomonadati</taxon>
        <taxon>Pseudomonadota</taxon>
        <taxon>Betaproteobacteria</taxon>
        <taxon>Burkholderiales</taxon>
        <taxon>Comamonadaceae</taxon>
        <taxon>Curvibacter</taxon>
    </lineage>
</organism>
<dbReference type="InterPro" id="IPR050994">
    <property type="entry name" value="At_inactive_RLKs"/>
</dbReference>
<keyword evidence="2" id="KW-0812">Transmembrane</keyword>
<dbReference type="Pfam" id="PF00560">
    <property type="entry name" value="LRR_1"/>
    <property type="match status" value="1"/>
</dbReference>
<evidence type="ECO:0000256" key="1">
    <source>
        <dbReference type="SAM" id="MobiDB-lite"/>
    </source>
</evidence>
<accession>A0ABT5MKH7</accession>
<dbReference type="SUPFAM" id="SSF52058">
    <property type="entry name" value="L domain-like"/>
    <property type="match status" value="1"/>
</dbReference>